<evidence type="ECO:0000256" key="1">
    <source>
        <dbReference type="ARBA" id="ARBA00004141"/>
    </source>
</evidence>
<dbReference type="Pfam" id="PF14703">
    <property type="entry name" value="PHM7_cyt"/>
    <property type="match status" value="1"/>
</dbReference>
<feature type="domain" description="CSC1/OSCA1-like N-terminal transmembrane" evidence="9">
    <location>
        <begin position="18"/>
        <end position="171"/>
    </location>
</feature>
<evidence type="ECO:0000259" key="9">
    <source>
        <dbReference type="Pfam" id="PF13967"/>
    </source>
</evidence>
<comment type="subcellular location">
    <subcellularLocation>
        <location evidence="1">Membrane</location>
        <topology evidence="1">Multi-pass membrane protein</topology>
    </subcellularLocation>
</comment>
<feature type="transmembrane region" description="Helical" evidence="7">
    <location>
        <begin position="638"/>
        <end position="657"/>
    </location>
</feature>
<comment type="caution">
    <text evidence="11">The sequence shown here is derived from an EMBL/GenBank/DDBJ whole genome shotgun (WGS) entry which is preliminary data.</text>
</comment>
<gene>
    <name evidence="11" type="ORF">FMOSSE_LOCUS4404</name>
</gene>
<keyword evidence="5 7" id="KW-1133">Transmembrane helix</keyword>
<dbReference type="Pfam" id="PF13967">
    <property type="entry name" value="RSN1_TM"/>
    <property type="match status" value="1"/>
</dbReference>
<dbReference type="InterPro" id="IPR027815">
    <property type="entry name" value="CSC1/OSCA1-like_cyt"/>
</dbReference>
<dbReference type="PANTHER" id="PTHR13018">
    <property type="entry name" value="PROBABLE MEMBRANE PROTEIN DUF221-RELATED"/>
    <property type="match status" value="1"/>
</dbReference>
<feature type="transmembrane region" description="Helical" evidence="7">
    <location>
        <begin position="600"/>
        <end position="618"/>
    </location>
</feature>
<evidence type="ECO:0000256" key="3">
    <source>
        <dbReference type="ARBA" id="ARBA00022448"/>
    </source>
</evidence>
<dbReference type="InterPro" id="IPR032880">
    <property type="entry name" value="CSC1/OSCA1-like_N"/>
</dbReference>
<dbReference type="PANTHER" id="PTHR13018:SF149">
    <property type="entry name" value="DOMAIN PROTEIN, PUTATIVE (AFU_ORTHOLOGUE AFUA_3G11660)-RELATED"/>
    <property type="match status" value="1"/>
</dbReference>
<evidence type="ECO:0000256" key="7">
    <source>
        <dbReference type="SAM" id="Phobius"/>
    </source>
</evidence>
<reference evidence="11" key="1">
    <citation type="submission" date="2021-06" db="EMBL/GenBank/DDBJ databases">
        <authorList>
            <person name="Kallberg Y."/>
            <person name="Tangrot J."/>
            <person name="Rosling A."/>
        </authorList>
    </citation>
    <scope>NUCLEOTIDE SEQUENCE</scope>
    <source>
        <strain evidence="11">87-6 pot B 2015</strain>
    </source>
</reference>
<evidence type="ECO:0000256" key="4">
    <source>
        <dbReference type="ARBA" id="ARBA00022692"/>
    </source>
</evidence>
<accession>A0A9N8ZU70</accession>
<keyword evidence="6 7" id="KW-0472">Membrane</keyword>
<dbReference type="InterPro" id="IPR045122">
    <property type="entry name" value="Csc1-like"/>
</dbReference>
<feature type="transmembrane region" description="Helical" evidence="7">
    <location>
        <begin position="104"/>
        <end position="124"/>
    </location>
</feature>
<organism evidence="11 12">
    <name type="scientific">Funneliformis mosseae</name>
    <name type="common">Endomycorrhizal fungus</name>
    <name type="synonym">Glomus mosseae</name>
    <dbReference type="NCBI Taxonomy" id="27381"/>
    <lineage>
        <taxon>Eukaryota</taxon>
        <taxon>Fungi</taxon>
        <taxon>Fungi incertae sedis</taxon>
        <taxon>Mucoromycota</taxon>
        <taxon>Glomeromycotina</taxon>
        <taxon>Glomeromycetes</taxon>
        <taxon>Glomerales</taxon>
        <taxon>Glomeraceae</taxon>
        <taxon>Funneliformis</taxon>
    </lineage>
</organism>
<protein>
    <submittedName>
        <fullName evidence="11">11483_t:CDS:1</fullName>
    </submittedName>
</protein>
<dbReference type="AlphaFoldDB" id="A0A9N8ZU70"/>
<comment type="similarity">
    <text evidence="2">Belongs to the CSC1 (TC 1.A.17) family.</text>
</comment>
<keyword evidence="3" id="KW-0813">Transport</keyword>
<keyword evidence="4 7" id="KW-0812">Transmembrane</keyword>
<dbReference type="Pfam" id="PF02714">
    <property type="entry name" value="RSN1_7TM"/>
    <property type="match status" value="1"/>
</dbReference>
<proteinExistence type="inferred from homology"/>
<feature type="transmembrane region" description="Helical" evidence="7">
    <location>
        <begin position="150"/>
        <end position="170"/>
    </location>
</feature>
<feature type="transmembrane region" description="Helical" evidence="7">
    <location>
        <begin position="372"/>
        <end position="397"/>
    </location>
</feature>
<keyword evidence="12" id="KW-1185">Reference proteome</keyword>
<evidence type="ECO:0000313" key="12">
    <source>
        <dbReference type="Proteomes" id="UP000789375"/>
    </source>
</evidence>
<feature type="transmembrane region" description="Helical" evidence="7">
    <location>
        <begin position="461"/>
        <end position="479"/>
    </location>
</feature>
<feature type="domain" description="CSC1/OSCA1-like cytosolic" evidence="10">
    <location>
        <begin position="195"/>
        <end position="359"/>
    </location>
</feature>
<feature type="transmembrane region" description="Helical" evidence="7">
    <location>
        <begin position="417"/>
        <end position="441"/>
    </location>
</feature>
<feature type="domain" description="CSC1/OSCA1-like 7TM region" evidence="8">
    <location>
        <begin position="370"/>
        <end position="657"/>
    </location>
</feature>
<dbReference type="EMBL" id="CAJVPP010000739">
    <property type="protein sequence ID" value="CAG8508352.1"/>
    <property type="molecule type" value="Genomic_DNA"/>
</dbReference>
<evidence type="ECO:0000313" key="11">
    <source>
        <dbReference type="EMBL" id="CAG8508352.1"/>
    </source>
</evidence>
<name>A0A9N8ZU70_FUNMO</name>
<evidence type="ECO:0000256" key="2">
    <source>
        <dbReference type="ARBA" id="ARBA00007779"/>
    </source>
</evidence>
<evidence type="ECO:0000259" key="8">
    <source>
        <dbReference type="Pfam" id="PF02714"/>
    </source>
</evidence>
<evidence type="ECO:0000256" key="5">
    <source>
        <dbReference type="ARBA" id="ARBA00022989"/>
    </source>
</evidence>
<evidence type="ECO:0000259" key="10">
    <source>
        <dbReference type="Pfam" id="PF14703"/>
    </source>
</evidence>
<dbReference type="InterPro" id="IPR003864">
    <property type="entry name" value="CSC1/OSCA1-like_7TM"/>
</dbReference>
<feature type="transmembrane region" description="Helical" evidence="7">
    <location>
        <begin position="663"/>
        <end position="683"/>
    </location>
</feature>
<evidence type="ECO:0000256" key="6">
    <source>
        <dbReference type="ARBA" id="ARBA00023136"/>
    </source>
</evidence>
<dbReference type="Proteomes" id="UP000789375">
    <property type="component" value="Unassembled WGS sequence"/>
</dbReference>
<feature type="transmembrane region" description="Helical" evidence="7">
    <location>
        <begin position="20"/>
        <end position="39"/>
    </location>
</feature>
<dbReference type="GO" id="GO:0005227">
    <property type="term" value="F:calcium-activated cation channel activity"/>
    <property type="evidence" value="ECO:0007669"/>
    <property type="project" value="InterPro"/>
</dbReference>
<dbReference type="GO" id="GO:0005886">
    <property type="term" value="C:plasma membrane"/>
    <property type="evidence" value="ECO:0007669"/>
    <property type="project" value="TreeGrafter"/>
</dbReference>
<sequence length="979" mass="113551">MSYVGRDEQGANITIKGMFSQLAINVAIGAGTLIMFGILRPRNGIVYAPKQKYSSEKKQPPKIENQGLFSWVGPVRSLTDDELIDKIGLDAVMFLRFINMCRNMFFWLFIIGLAIIGTNIFGTIQDRKGLPKTDNPLKYLSISYLRKEHWFWAHVVFTWIFSLIIFRFLYIQYKEYTKLKKDYFRSEEYQSSLHSRTLLITGVPSHMQSDEGLLKYIKEMLKIKQPIAQAHISRKVGRLPELIKEHDKSVRKLESVLTRYLDNPNSISSKRPKHTIGEGCSGEKVDSINYYTTQIQRYEEEINHEREIMKEKKAINYGFISFTNIADAHSVAKKLEGKVRIGEPEIMLAPWPKDILWRNLTMTNALRKTRRLIGYGIFILLCFSWLGPLTILTSIAQIDNLVEIAPFTGKFLYSYDFVTGIIEAWMSPLIMAVFFAILPNLLRLLSKYQGKLTKSSLDRSVLSKLYLFFIINSIIIYTVSSTALDLFAKIKATINAGNTDFKDFYKVIKEEEFLDQLADSLIKVSTFWINYISLRGVGAIFDLAQIISLIITNVKRFFVRPTPRNLKEFSRPPDFDYPVYYNIHLFFFTIGILYSVIAPLILFFCFTYFSLASLVYKYQLMYVFTTKIETGGTFWRVVFNRLIVSLIFWQTVMIGVMNLKGAHIHSVALFPLPFIAILIKVICSKRFDAPIRYHVPKKSDPESYNGSFNNSRHDKISNRFGHPAFSAELITPMVHSNVKHLLREVYNGRIDETQIRRSGTIRTMSMIKSDRNQMFNIQTIDEKELNWDEQAYYEGQNPGYYVDYSDTTSMYSDTTYKNSGPLTPTLTTMNLPQTYHQQRQHYPPRNAPTEFFELQQVSHPRPPQYNNDHQQQRTIYTQHNNNSSSTLPLLHQRSVDNMNNLFVEMLDNCYNRESPNFTNLFDIIQTQINNLKLQQSYFWGNESSPWFWSEIKDILASGKDGDVKTVDTGVVQMKCRSSF</sequence>